<evidence type="ECO:0000313" key="1">
    <source>
        <dbReference type="EMBL" id="KAJ2969525.1"/>
    </source>
</evidence>
<name>A0ACC1MRC7_9HYPO</name>
<accession>A0ACC1MRC7</accession>
<organism evidence="1 2">
    <name type="scientific">Zarea fungicola</name>
    <dbReference type="NCBI Taxonomy" id="93591"/>
    <lineage>
        <taxon>Eukaryota</taxon>
        <taxon>Fungi</taxon>
        <taxon>Dikarya</taxon>
        <taxon>Ascomycota</taxon>
        <taxon>Pezizomycotina</taxon>
        <taxon>Sordariomycetes</taxon>
        <taxon>Hypocreomycetidae</taxon>
        <taxon>Hypocreales</taxon>
        <taxon>Cordycipitaceae</taxon>
        <taxon>Zarea</taxon>
    </lineage>
</organism>
<dbReference type="EMBL" id="JANJQO010001725">
    <property type="protein sequence ID" value="KAJ2969525.1"/>
    <property type="molecule type" value="Genomic_DNA"/>
</dbReference>
<evidence type="ECO:0000313" key="2">
    <source>
        <dbReference type="Proteomes" id="UP001143910"/>
    </source>
</evidence>
<keyword evidence="2" id="KW-1185">Reference proteome</keyword>
<proteinExistence type="predicted"/>
<protein>
    <submittedName>
        <fullName evidence="1">Uncharacterized protein</fullName>
    </submittedName>
</protein>
<gene>
    <name evidence="1" type="ORF">NQ176_g8615</name>
</gene>
<comment type="caution">
    <text evidence="1">The sequence shown here is derived from an EMBL/GenBank/DDBJ whole genome shotgun (WGS) entry which is preliminary data.</text>
</comment>
<reference evidence="1" key="1">
    <citation type="submission" date="2022-08" db="EMBL/GenBank/DDBJ databases">
        <title>Genome Sequence of Lecanicillium fungicola.</title>
        <authorList>
            <person name="Buettner E."/>
        </authorList>
    </citation>
    <scope>NUCLEOTIDE SEQUENCE</scope>
    <source>
        <strain evidence="1">Babe33</strain>
    </source>
</reference>
<dbReference type="Proteomes" id="UP001143910">
    <property type="component" value="Unassembled WGS sequence"/>
</dbReference>
<sequence length="346" mass="37382">MTGVAVLGAGLYPKQAYFPALKEIDANLVALYSRSLKTVTEGYEEAKKHPGLCSPDFDIYHDEQGSSGIDGLLKRDDVTAVVVSLPTTVQPTVVLKALAAGKHVLMEKPLAKDIQTSDMLISEYEKTYRPKGLILAVAEQFRYDAGHDKIRDTIASGAIGALTAVHLRLWQLVVPGNQWYETEWRKTPEYQGGFLLDGGVHFVALLRHATSDEIVETASFAKQTLDHLPPLDTVHAALKFKKGALGTLSISFASAKTDYSCVFIGEKGSITVAGEGKGLRVHVQDAAEKSLFDEVVESNDTYKTLFASFLNSAKTGKEDPRGSPRQALADVAVVESICNGGGNVDK</sequence>